<dbReference type="PATRIC" id="fig|1280946.3.peg.2556"/>
<evidence type="ECO:0000313" key="2">
    <source>
        <dbReference type="EMBL" id="KCZ53565.1"/>
    </source>
</evidence>
<comment type="caution">
    <text evidence="2">The sequence shown here is derived from an EMBL/GenBank/DDBJ whole genome shotgun (WGS) entry which is preliminary data.</text>
</comment>
<sequence>MVLVGAALGVLLASAPAAQAQDGSDEAWWEKAKVHLAFPMTEKLSPDTVYGPTWQTSGQATGPYKGAFLSYTTLMATTVNMELWEARPDGAAFAAHAYGDSALDPGLPDRTIALIRARTEEPIGASCGVASPAQTPDGLPYILIPETWGETVEDVDRTLLFPESSLKLASILGQTQAAGVCNRHFPSLEVGGTPYARAMDGLGLVEGLKAAVGVKRFGSEEAWSLDAMLGRLNFVAEDFAAGRTGRDEFLLVRIAQLGAGNLTEPLFASDSAAESYLPFMVALLGADLSEAYETKPSRPLDPASVWAWYDDALMGPDGPAQLGRILSSFRYLAATKALIPAEVSRADWQYGMNGTGDEGCAEVELSLMSPVETFDVSLNPTASACFTVAWKGEGLDPSLPPGFAVLAEARGGDAADLDGLQLAADQNFERLIEGTESVDALPSSSEKINRIGLVVEDARTGDVVKNWEVVFKSDTAFDDGRMTLLFTNARTEGIGDTRPLELAVTFGEGVHKAEADLDVTTFAKKDAYCERPRKVVPPLPSGPMVLMETGRTVLGNEGTGFDQAPTFSGIFRVGGVQGLDTCARAMTALGFGALGEDMGMVFGGLPAGGLPEDSPVKVCQARLASVQAGAMQAMKSGRLTGAAPEFELSFEISPEQRLTGPGTYPARFSLVYTQPDLDARGYYEPTYADGRGTVTVISQSNTHMHLRYDVQLDDPGDPCEARISGRISGDVYTPYALASAEEAFAWATHPRDVLGEKTWNAMPEAAKREMLAEWQSERTPQLRSPASYTSPQRAESGLVAGCTFTEADLDAIIEKQLEGVPDDLYQTFYDIYAEIKNPEYPPELICIMKDDVLGKN</sequence>
<feature type="chain" id="PRO_5001619138" evidence="1">
    <location>
        <begin position="21"/>
        <end position="856"/>
    </location>
</feature>
<proteinExistence type="predicted"/>
<keyword evidence="1" id="KW-0732">Signal</keyword>
<dbReference type="STRING" id="1280946.HY29_16990"/>
<name>A0A062UBP0_9PROT</name>
<protein>
    <submittedName>
        <fullName evidence="2">Uncharacterized protein</fullName>
    </submittedName>
</protein>
<reference evidence="2 3" key="1">
    <citation type="journal article" date="2014" name="Antonie Van Leeuwenhoek">
        <title>Hyphomonas beringensis sp. nov. and Hyphomonas chukchiensis sp. nov., isolated from surface seawater of the Bering Sea and Chukchi Sea.</title>
        <authorList>
            <person name="Li C."/>
            <person name="Lai Q."/>
            <person name="Li G."/>
            <person name="Dong C."/>
            <person name="Wang J."/>
            <person name="Liao Y."/>
            <person name="Shao Z."/>
        </authorList>
    </citation>
    <scope>NUCLEOTIDE SEQUENCE [LARGE SCALE GENOMIC DNA]</scope>
    <source>
        <strain evidence="2 3">25B14_1</strain>
    </source>
</reference>
<keyword evidence="3" id="KW-1185">Reference proteome</keyword>
<evidence type="ECO:0000256" key="1">
    <source>
        <dbReference type="SAM" id="SignalP"/>
    </source>
</evidence>
<dbReference type="AlphaFoldDB" id="A0A062UBP0"/>
<accession>A0A062UBP0</accession>
<dbReference type="Proteomes" id="UP000027037">
    <property type="component" value="Unassembled WGS sequence"/>
</dbReference>
<dbReference type="EMBL" id="AWFF01000052">
    <property type="protein sequence ID" value="KCZ53565.1"/>
    <property type="molecule type" value="Genomic_DNA"/>
</dbReference>
<gene>
    <name evidence="2" type="ORF">HY29_16990</name>
</gene>
<organism evidence="2 3">
    <name type="scientific">Hyphomonas beringensis</name>
    <dbReference type="NCBI Taxonomy" id="1280946"/>
    <lineage>
        <taxon>Bacteria</taxon>
        <taxon>Pseudomonadati</taxon>
        <taxon>Pseudomonadota</taxon>
        <taxon>Alphaproteobacteria</taxon>
        <taxon>Hyphomonadales</taxon>
        <taxon>Hyphomonadaceae</taxon>
        <taxon>Hyphomonas</taxon>
    </lineage>
</organism>
<evidence type="ECO:0000313" key="3">
    <source>
        <dbReference type="Proteomes" id="UP000027037"/>
    </source>
</evidence>
<feature type="signal peptide" evidence="1">
    <location>
        <begin position="1"/>
        <end position="20"/>
    </location>
</feature>